<keyword evidence="3" id="KW-1185">Reference proteome</keyword>
<sequence>MFIHLGGDHVLKTERIIAILDHQSQGLSKENVTFMEGYQGTMRTVYVSEDQPKSMVVTEDEIFMSPISSHTLKRRAETNDASDELEDAIDVAEQKE</sequence>
<accession>D6XUZ9</accession>
<evidence type="ECO:0000313" key="2">
    <source>
        <dbReference type="EMBL" id="ADH97557.1"/>
    </source>
</evidence>
<evidence type="ECO:0000256" key="1">
    <source>
        <dbReference type="SAM" id="MobiDB-lite"/>
    </source>
</evidence>
<dbReference type="HOGENOM" id="CLU_173118_2_0_9"/>
<dbReference type="OrthoDB" id="9811390at2"/>
<evidence type="ECO:0008006" key="4">
    <source>
        <dbReference type="Google" id="ProtNLM"/>
    </source>
</evidence>
<protein>
    <recommendedName>
        <fullName evidence="4">DUF370 domain-containing protein</fullName>
    </recommendedName>
</protein>
<reference evidence="2" key="1">
    <citation type="submission" date="2009-10" db="EMBL/GenBank/DDBJ databases">
        <title>Complete sequence of Bacillus selenitireducens MLS10.</title>
        <authorList>
            <consortium name="US DOE Joint Genome Institute"/>
            <person name="Lucas S."/>
            <person name="Copeland A."/>
            <person name="Lapidus A."/>
            <person name="Glavina del Rio T."/>
            <person name="Dalin E."/>
            <person name="Tice H."/>
            <person name="Bruce D."/>
            <person name="Goodwin L."/>
            <person name="Pitluck S."/>
            <person name="Sims D."/>
            <person name="Brettin T."/>
            <person name="Detter J.C."/>
            <person name="Han C."/>
            <person name="Larimer F."/>
            <person name="Land M."/>
            <person name="Hauser L."/>
            <person name="Kyrpides N."/>
            <person name="Ovchinnikova G."/>
            <person name="Stolz J."/>
        </authorList>
    </citation>
    <scope>NUCLEOTIDE SEQUENCE [LARGE SCALE GENOMIC DNA]</scope>
    <source>
        <strain evidence="2">MLS10</strain>
    </source>
</reference>
<feature type="compositionally biased region" description="Acidic residues" evidence="1">
    <location>
        <begin position="80"/>
        <end position="90"/>
    </location>
</feature>
<dbReference type="Proteomes" id="UP000000271">
    <property type="component" value="Chromosome"/>
</dbReference>
<proteinExistence type="predicted"/>
<dbReference type="STRING" id="439292.Bsel_0005"/>
<feature type="region of interest" description="Disordered" evidence="1">
    <location>
        <begin position="73"/>
        <end position="96"/>
    </location>
</feature>
<dbReference type="eggNOG" id="ENOG5032Y6E">
    <property type="taxonomic scope" value="Bacteria"/>
</dbReference>
<dbReference type="AlphaFoldDB" id="D6XUZ9"/>
<dbReference type="EMBL" id="CP001791">
    <property type="protein sequence ID" value="ADH97557.1"/>
    <property type="molecule type" value="Genomic_DNA"/>
</dbReference>
<name>D6XUZ9_BACIE</name>
<organism evidence="2 3">
    <name type="scientific">Bacillus selenitireducens (strain ATCC 700615 / DSM 15326 / MLS10)</name>
    <dbReference type="NCBI Taxonomy" id="439292"/>
    <lineage>
        <taxon>Bacteria</taxon>
        <taxon>Bacillati</taxon>
        <taxon>Bacillota</taxon>
        <taxon>Bacilli</taxon>
        <taxon>Bacillales</taxon>
        <taxon>Bacillaceae</taxon>
        <taxon>Salisediminibacterium</taxon>
    </lineage>
</organism>
<dbReference type="InterPro" id="IPR007169">
    <property type="entry name" value="RemA-like"/>
</dbReference>
<dbReference type="NCBIfam" id="NF046065">
    <property type="entry name" value="MtxRegRemB"/>
    <property type="match status" value="1"/>
</dbReference>
<dbReference type="KEGG" id="bse:Bsel_0005"/>
<gene>
    <name evidence="2" type="ordered locus">Bsel_0005</name>
</gene>
<dbReference type="Pfam" id="PF04025">
    <property type="entry name" value="RemA-like"/>
    <property type="match status" value="1"/>
</dbReference>
<evidence type="ECO:0000313" key="3">
    <source>
        <dbReference type="Proteomes" id="UP000000271"/>
    </source>
</evidence>